<keyword evidence="11" id="KW-1185">Reference proteome</keyword>
<dbReference type="RefSeq" id="XP_056760618.1">
    <property type="nucleotide sequence ID" value="XM_056915864.1"/>
</dbReference>
<feature type="compositionally biased region" description="Basic and acidic residues" evidence="8">
    <location>
        <begin position="1"/>
        <end position="16"/>
    </location>
</feature>
<reference evidence="10" key="1">
    <citation type="submission" date="2022-12" db="EMBL/GenBank/DDBJ databases">
        <authorList>
            <person name="Petersen C."/>
        </authorList>
    </citation>
    <scope>NUCLEOTIDE SEQUENCE</scope>
    <source>
        <strain evidence="10">IBT 16125</strain>
    </source>
</reference>
<dbReference type="GO" id="GO:0000319">
    <property type="term" value="F:sulfite transmembrane transporter activity"/>
    <property type="evidence" value="ECO:0007669"/>
    <property type="project" value="TreeGrafter"/>
</dbReference>
<dbReference type="Proteomes" id="UP001213681">
    <property type="component" value="Unassembled WGS sequence"/>
</dbReference>
<feature type="transmembrane region" description="Helical" evidence="9">
    <location>
        <begin position="110"/>
        <end position="131"/>
    </location>
</feature>
<protein>
    <recommendedName>
        <fullName evidence="12">Malic acid transport protein</fullName>
    </recommendedName>
</protein>
<dbReference type="AlphaFoldDB" id="A0AAD6BUV8"/>
<feature type="transmembrane region" description="Helical" evidence="9">
    <location>
        <begin position="177"/>
        <end position="201"/>
    </location>
</feature>
<evidence type="ECO:0000256" key="3">
    <source>
        <dbReference type="ARBA" id="ARBA00022448"/>
    </source>
</evidence>
<keyword evidence="6 9" id="KW-1133">Transmembrane helix</keyword>
<feature type="transmembrane region" description="Helical" evidence="9">
    <location>
        <begin position="280"/>
        <end position="301"/>
    </location>
</feature>
<dbReference type="Pfam" id="PF03595">
    <property type="entry name" value="SLAC1"/>
    <property type="match status" value="1"/>
</dbReference>
<accession>A0AAD6BUV8</accession>
<dbReference type="EMBL" id="JAPVEA010000009">
    <property type="protein sequence ID" value="KAJ5433327.1"/>
    <property type="molecule type" value="Genomic_DNA"/>
</dbReference>
<feature type="transmembrane region" description="Helical" evidence="9">
    <location>
        <begin position="41"/>
        <end position="58"/>
    </location>
</feature>
<reference evidence="10" key="2">
    <citation type="journal article" date="2023" name="IMA Fungus">
        <title>Comparative genomic study of the Penicillium genus elucidates a diverse pangenome and 15 lateral gene transfer events.</title>
        <authorList>
            <person name="Petersen C."/>
            <person name="Sorensen T."/>
            <person name="Nielsen M.R."/>
            <person name="Sondergaard T.E."/>
            <person name="Sorensen J.L."/>
            <person name="Fitzpatrick D.A."/>
            <person name="Frisvad J.C."/>
            <person name="Nielsen K.L."/>
        </authorList>
    </citation>
    <scope>NUCLEOTIDE SEQUENCE</scope>
    <source>
        <strain evidence="10">IBT 16125</strain>
    </source>
</reference>
<dbReference type="PANTHER" id="PTHR31686">
    <property type="match status" value="1"/>
</dbReference>
<proteinExistence type="inferred from homology"/>
<feature type="transmembrane region" description="Helical" evidence="9">
    <location>
        <begin position="345"/>
        <end position="364"/>
    </location>
</feature>
<dbReference type="GO" id="GO:0005886">
    <property type="term" value="C:plasma membrane"/>
    <property type="evidence" value="ECO:0007669"/>
    <property type="project" value="UniProtKB-SubCell"/>
</dbReference>
<comment type="subcellular location">
    <subcellularLocation>
        <location evidence="1">Cell membrane</location>
        <topology evidence="1">Multi-pass membrane protein</topology>
    </subcellularLocation>
</comment>
<feature type="transmembrane region" description="Helical" evidence="9">
    <location>
        <begin position="313"/>
        <end position="333"/>
    </location>
</feature>
<dbReference type="PANTHER" id="PTHR31686:SF3">
    <property type="entry name" value="ACID TRANSPORT PROTEIN, PUTATIVE (AFU_ORTHOLOGUE AFUA_4G09410)-RELATED"/>
    <property type="match status" value="1"/>
</dbReference>
<dbReference type="Gene3D" id="1.50.10.150">
    <property type="entry name" value="Voltage-dependent anion channel"/>
    <property type="match status" value="1"/>
</dbReference>
<comment type="similarity">
    <text evidence="2">Belongs to the tellurite-resistance/dicarboxylate transporter (TDT) family.</text>
</comment>
<keyword evidence="5 9" id="KW-0812">Transmembrane</keyword>
<evidence type="ECO:0008006" key="12">
    <source>
        <dbReference type="Google" id="ProtNLM"/>
    </source>
</evidence>
<organism evidence="10 11">
    <name type="scientific">Penicillium daleae</name>
    <dbReference type="NCBI Taxonomy" id="63821"/>
    <lineage>
        <taxon>Eukaryota</taxon>
        <taxon>Fungi</taxon>
        <taxon>Dikarya</taxon>
        <taxon>Ascomycota</taxon>
        <taxon>Pezizomycotina</taxon>
        <taxon>Eurotiomycetes</taxon>
        <taxon>Eurotiomycetidae</taxon>
        <taxon>Eurotiales</taxon>
        <taxon>Aspergillaceae</taxon>
        <taxon>Penicillium</taxon>
    </lineage>
</organism>
<keyword evidence="4" id="KW-1003">Cell membrane</keyword>
<feature type="region of interest" description="Disordered" evidence="8">
    <location>
        <begin position="1"/>
        <end position="25"/>
    </location>
</feature>
<feature type="transmembrane region" description="Helical" evidence="9">
    <location>
        <begin position="143"/>
        <end position="165"/>
    </location>
</feature>
<dbReference type="InterPro" id="IPR004695">
    <property type="entry name" value="SLAC1/Mae1/Ssu1/TehA"/>
</dbReference>
<evidence type="ECO:0000256" key="2">
    <source>
        <dbReference type="ARBA" id="ARBA00008566"/>
    </source>
</evidence>
<dbReference type="InterPro" id="IPR051629">
    <property type="entry name" value="Sulfite_efflux_TDT"/>
</dbReference>
<evidence type="ECO:0000313" key="10">
    <source>
        <dbReference type="EMBL" id="KAJ5433327.1"/>
    </source>
</evidence>
<sequence>MSPDHHGPKNGARQDSELETGVNRPPTSPVSRALWNFSSQWFLVPQGTGIISLILHQLDYQFRGLAIISVIAWIYTIALLTAGVSLYLLRVLMYPRHVAHALRTSMIETACLASISITFTLIIQMIVLVLVRQWGSAWGIVAYVLWWINTAMAVISVMGIPYFFVKVQSPGVKAVTPCVLLPLIAAPTSAAGGGVICRYALSVTVYKFPSLLSLTLKSFPPLEQIYQDMILCGPFGQGSFALQALGQAVLRGSFAGYDQGTFLTAEAAKPIAFTSQFAGLLAWGYGTFWWIFAIISIIHTCISQPGGIRHSHFTLSAWALVFPMGVYTNAAVQLGKIMDSPAFKVWSTVLLLLLVIIWAVNHIFTIKGMNTGEIWGTRWTD</sequence>
<evidence type="ECO:0000256" key="5">
    <source>
        <dbReference type="ARBA" id="ARBA00022692"/>
    </source>
</evidence>
<evidence type="ECO:0000256" key="7">
    <source>
        <dbReference type="ARBA" id="ARBA00023136"/>
    </source>
</evidence>
<evidence type="ECO:0000256" key="4">
    <source>
        <dbReference type="ARBA" id="ARBA00022475"/>
    </source>
</evidence>
<keyword evidence="7 9" id="KW-0472">Membrane</keyword>
<evidence type="ECO:0000256" key="1">
    <source>
        <dbReference type="ARBA" id="ARBA00004651"/>
    </source>
</evidence>
<dbReference type="GeneID" id="81606107"/>
<dbReference type="CDD" id="cd09299">
    <property type="entry name" value="TDT"/>
    <property type="match status" value="1"/>
</dbReference>
<dbReference type="InterPro" id="IPR038665">
    <property type="entry name" value="Voltage-dep_anion_channel_sf"/>
</dbReference>
<evidence type="ECO:0000256" key="6">
    <source>
        <dbReference type="ARBA" id="ARBA00022989"/>
    </source>
</evidence>
<name>A0AAD6BUV8_9EURO</name>
<evidence type="ECO:0000313" key="11">
    <source>
        <dbReference type="Proteomes" id="UP001213681"/>
    </source>
</evidence>
<gene>
    <name evidence="10" type="ORF">N7458_012483</name>
</gene>
<evidence type="ECO:0000256" key="8">
    <source>
        <dbReference type="SAM" id="MobiDB-lite"/>
    </source>
</evidence>
<comment type="caution">
    <text evidence="10">The sequence shown here is derived from an EMBL/GenBank/DDBJ whole genome shotgun (WGS) entry which is preliminary data.</text>
</comment>
<feature type="transmembrane region" description="Helical" evidence="9">
    <location>
        <begin position="64"/>
        <end position="89"/>
    </location>
</feature>
<evidence type="ECO:0000256" key="9">
    <source>
        <dbReference type="SAM" id="Phobius"/>
    </source>
</evidence>
<keyword evidence="3" id="KW-0813">Transport</keyword>